<organism evidence="7 8">
    <name type="scientific">Selenomonas ruminantium</name>
    <dbReference type="NCBI Taxonomy" id="971"/>
    <lineage>
        <taxon>Bacteria</taxon>
        <taxon>Bacillati</taxon>
        <taxon>Bacillota</taxon>
        <taxon>Negativicutes</taxon>
        <taxon>Selenomonadales</taxon>
        <taxon>Selenomonadaceae</taxon>
        <taxon>Selenomonas</taxon>
    </lineage>
</organism>
<dbReference type="RefSeq" id="WP_074571979.1">
    <property type="nucleotide sequence ID" value="NZ_FNJQ01000010.1"/>
</dbReference>
<feature type="domain" description="Pyridoxamine kinase/Phosphomethylpyrimidine kinase" evidence="6">
    <location>
        <begin position="74"/>
        <end position="258"/>
    </location>
</feature>
<evidence type="ECO:0000313" key="7">
    <source>
        <dbReference type="EMBL" id="SDP22781.1"/>
    </source>
</evidence>
<dbReference type="CDD" id="cd01173">
    <property type="entry name" value="pyridoxal_pyridoxamine_kinase"/>
    <property type="match status" value="1"/>
</dbReference>
<dbReference type="AlphaFoldDB" id="A0A1H0QZU0"/>
<accession>A0A1H0QZU0</accession>
<evidence type="ECO:0000256" key="1">
    <source>
        <dbReference type="ARBA" id="ARBA00012104"/>
    </source>
</evidence>
<keyword evidence="4 7" id="KW-0418">Kinase</keyword>
<dbReference type="SUPFAM" id="SSF53613">
    <property type="entry name" value="Ribokinase-like"/>
    <property type="match status" value="1"/>
</dbReference>
<proteinExistence type="predicted"/>
<protein>
    <recommendedName>
        <fullName evidence="1">pyridoxal kinase</fullName>
        <ecNumber evidence="1">2.7.1.35</ecNumber>
    </recommendedName>
</protein>
<dbReference type="PANTHER" id="PTHR10534:SF2">
    <property type="entry name" value="PYRIDOXAL KINASE"/>
    <property type="match status" value="1"/>
</dbReference>
<dbReference type="PANTHER" id="PTHR10534">
    <property type="entry name" value="PYRIDOXAL KINASE"/>
    <property type="match status" value="1"/>
</dbReference>
<evidence type="ECO:0000256" key="4">
    <source>
        <dbReference type="ARBA" id="ARBA00022777"/>
    </source>
</evidence>
<evidence type="ECO:0000256" key="2">
    <source>
        <dbReference type="ARBA" id="ARBA00022679"/>
    </source>
</evidence>
<keyword evidence="5" id="KW-0067">ATP-binding</keyword>
<dbReference type="InterPro" id="IPR013749">
    <property type="entry name" value="PM/HMP-P_kinase-1"/>
</dbReference>
<evidence type="ECO:0000256" key="3">
    <source>
        <dbReference type="ARBA" id="ARBA00022741"/>
    </source>
</evidence>
<dbReference type="Gene3D" id="3.40.1190.20">
    <property type="match status" value="1"/>
</dbReference>
<dbReference type="GO" id="GO:0005524">
    <property type="term" value="F:ATP binding"/>
    <property type="evidence" value="ECO:0007669"/>
    <property type="project" value="UniProtKB-KW"/>
</dbReference>
<evidence type="ECO:0000259" key="6">
    <source>
        <dbReference type="Pfam" id="PF08543"/>
    </source>
</evidence>
<dbReference type="Pfam" id="PF08543">
    <property type="entry name" value="Phos_pyr_kin"/>
    <property type="match status" value="1"/>
</dbReference>
<name>A0A1H0QZU0_SELRU</name>
<reference evidence="7 8" key="1">
    <citation type="submission" date="2016-10" db="EMBL/GenBank/DDBJ databases">
        <authorList>
            <person name="de Groot N.N."/>
        </authorList>
    </citation>
    <scope>NUCLEOTIDE SEQUENCE [LARGE SCALE GENOMIC DNA]</scope>
    <source>
        <strain evidence="7 8">S137</strain>
    </source>
</reference>
<dbReference type="NCBIfam" id="NF005491">
    <property type="entry name" value="PRK07105.1"/>
    <property type="match status" value="1"/>
</dbReference>
<evidence type="ECO:0000256" key="5">
    <source>
        <dbReference type="ARBA" id="ARBA00022840"/>
    </source>
</evidence>
<dbReference type="InterPro" id="IPR004625">
    <property type="entry name" value="PyrdxlKinase"/>
</dbReference>
<dbReference type="EC" id="2.7.1.35" evidence="1"/>
<dbReference type="GO" id="GO:0009443">
    <property type="term" value="P:pyridoxal 5'-phosphate salvage"/>
    <property type="evidence" value="ECO:0007669"/>
    <property type="project" value="InterPro"/>
</dbReference>
<dbReference type="GO" id="GO:0008478">
    <property type="term" value="F:pyridoxal kinase activity"/>
    <property type="evidence" value="ECO:0007669"/>
    <property type="project" value="UniProtKB-EC"/>
</dbReference>
<evidence type="ECO:0000313" key="8">
    <source>
        <dbReference type="Proteomes" id="UP000182412"/>
    </source>
</evidence>
<dbReference type="OrthoDB" id="9800808at2"/>
<keyword evidence="2" id="KW-0808">Transferase</keyword>
<sequence>MLRRQKRIALINDITGFGRCSVAVELPLISAMKIQACPLPTAILSVHTGFEHHYLDDYTARMKPYMDSWEKNQLSFDGICTGFMGSVQQIAIVEDFIRRFKQPYTRVMVDPVMGDNGRLYSSYTMEMCAEMRRLLAYADLVTPNLTEACLLLDIPYPKEGQVTNEELEYMASELAAQGPSQVIITGLHGQDTLRNFIYEAGRGKVLTVEKVGGDRSGTGDAFAAIVAGSLINGESLETAAVKAAEFIKKCLSYAMQLNLPWNYGLPFEEYLRELK</sequence>
<dbReference type="GO" id="GO:0005829">
    <property type="term" value="C:cytosol"/>
    <property type="evidence" value="ECO:0007669"/>
    <property type="project" value="TreeGrafter"/>
</dbReference>
<dbReference type="Proteomes" id="UP000182412">
    <property type="component" value="Unassembled WGS sequence"/>
</dbReference>
<dbReference type="InterPro" id="IPR029056">
    <property type="entry name" value="Ribokinase-like"/>
</dbReference>
<keyword evidence="3" id="KW-0547">Nucleotide-binding</keyword>
<dbReference type="EMBL" id="FNJQ01000010">
    <property type="protein sequence ID" value="SDP22781.1"/>
    <property type="molecule type" value="Genomic_DNA"/>
</dbReference>
<gene>
    <name evidence="7" type="ORF">SAMN05216366_11032</name>
</gene>